<dbReference type="Pfam" id="PF11716">
    <property type="entry name" value="MDMPI_N"/>
    <property type="match status" value="1"/>
</dbReference>
<evidence type="ECO:0000313" key="2">
    <source>
        <dbReference type="EMBL" id="MBB2993338.1"/>
    </source>
</evidence>
<dbReference type="NCBIfam" id="TIGR03083">
    <property type="entry name" value="maleylpyruvate isomerase family mycothiol-dependent enzyme"/>
    <property type="match status" value="1"/>
</dbReference>
<dbReference type="Proteomes" id="UP000550501">
    <property type="component" value="Unassembled WGS sequence"/>
</dbReference>
<gene>
    <name evidence="2" type="ORF">FHR72_004846</name>
</gene>
<protein>
    <submittedName>
        <fullName evidence="2">Uncharacterized protein (TIGR03083 family)</fullName>
    </submittedName>
</protein>
<keyword evidence="3" id="KW-1185">Reference proteome</keyword>
<sequence>MDHDTVWEHIDRRRDELADLVERIDARGAGVWDTPSLCAGWTVRHVAAHVTHSGIGMPRLLTAAARSGFRFNAAIHRMAVTDARSPAQIATDLRAMAGSRRHPPGTTEIEPLTDVLVHTQDICVPLGIDSPMPVEDAAVSAQRVWAMGFPFHARKRFGPIRLVATDVDFAVGDGREVAAPIADLLMAMTGRRSAVTLTP</sequence>
<dbReference type="GO" id="GO:0046872">
    <property type="term" value="F:metal ion binding"/>
    <property type="evidence" value="ECO:0007669"/>
    <property type="project" value="InterPro"/>
</dbReference>
<evidence type="ECO:0000259" key="1">
    <source>
        <dbReference type="Pfam" id="PF11716"/>
    </source>
</evidence>
<accession>A0A839QB24</accession>
<dbReference type="InterPro" id="IPR034660">
    <property type="entry name" value="DinB/YfiT-like"/>
</dbReference>
<organism evidence="2 3">
    <name type="scientific">Mycolicibacterium iranicum</name>
    <name type="common">Mycobacterium iranicum</name>
    <dbReference type="NCBI Taxonomy" id="912594"/>
    <lineage>
        <taxon>Bacteria</taxon>
        <taxon>Bacillati</taxon>
        <taxon>Actinomycetota</taxon>
        <taxon>Actinomycetes</taxon>
        <taxon>Mycobacteriales</taxon>
        <taxon>Mycobacteriaceae</taxon>
        <taxon>Mycolicibacterium</taxon>
    </lineage>
</organism>
<dbReference type="RefSeq" id="WP_183473234.1">
    <property type="nucleotide sequence ID" value="NZ_JACHVU010000016.1"/>
</dbReference>
<dbReference type="EMBL" id="JACHVU010000016">
    <property type="protein sequence ID" value="MBB2993338.1"/>
    <property type="molecule type" value="Genomic_DNA"/>
</dbReference>
<dbReference type="InterPro" id="IPR017517">
    <property type="entry name" value="Maleyloyr_isom"/>
</dbReference>
<dbReference type="AlphaFoldDB" id="A0A839QB24"/>
<proteinExistence type="predicted"/>
<dbReference type="SUPFAM" id="SSF109854">
    <property type="entry name" value="DinB/YfiT-like putative metalloenzymes"/>
    <property type="match status" value="1"/>
</dbReference>
<comment type="caution">
    <text evidence="2">The sequence shown here is derived from an EMBL/GenBank/DDBJ whole genome shotgun (WGS) entry which is preliminary data.</text>
</comment>
<dbReference type="Gene3D" id="1.20.120.450">
    <property type="entry name" value="dinb family like domain"/>
    <property type="match status" value="1"/>
</dbReference>
<reference evidence="2 3" key="1">
    <citation type="submission" date="2020-08" db="EMBL/GenBank/DDBJ databases">
        <title>The Agave Microbiome: Exploring the role of microbial communities in plant adaptations to desert environments.</title>
        <authorList>
            <person name="Partida-Martinez L.P."/>
        </authorList>
    </citation>
    <scope>NUCLEOTIDE SEQUENCE [LARGE SCALE GENOMIC DNA]</scope>
    <source>
        <strain evidence="2 3">AT2.18</strain>
    </source>
</reference>
<name>A0A839QB24_MYCIR</name>
<evidence type="ECO:0000313" key="3">
    <source>
        <dbReference type="Proteomes" id="UP000550501"/>
    </source>
</evidence>
<dbReference type="InterPro" id="IPR024344">
    <property type="entry name" value="MDMPI_metal-binding"/>
</dbReference>
<feature type="domain" description="Mycothiol-dependent maleylpyruvate isomerase metal-binding" evidence="1">
    <location>
        <begin position="14"/>
        <end position="100"/>
    </location>
</feature>